<dbReference type="HOGENOM" id="CLU_3380763_0_0_0"/>
<evidence type="ECO:0000313" key="1">
    <source>
        <dbReference type="EMBL" id="EAQ79549.1"/>
    </source>
</evidence>
<dbReference type="AlphaFoldDB" id="A3ZW51"/>
<sequence length="33" mass="3944">MRGFWWWIANRARSSIAISAICPKFCSLRIIWC</sequence>
<accession>A3ZW51</accession>
<dbReference type="Proteomes" id="UP000004358">
    <property type="component" value="Unassembled WGS sequence"/>
</dbReference>
<gene>
    <name evidence="1" type="ORF">DSM3645_03698</name>
</gene>
<dbReference type="EMBL" id="AANZ01000014">
    <property type="protein sequence ID" value="EAQ79549.1"/>
    <property type="molecule type" value="Genomic_DNA"/>
</dbReference>
<reference evidence="1 2" key="1">
    <citation type="submission" date="2006-02" db="EMBL/GenBank/DDBJ databases">
        <authorList>
            <person name="Amann R."/>
            <person name="Ferriera S."/>
            <person name="Johnson J."/>
            <person name="Kravitz S."/>
            <person name="Halpern A."/>
            <person name="Remington K."/>
            <person name="Beeson K."/>
            <person name="Tran B."/>
            <person name="Rogers Y.-H."/>
            <person name="Friedman R."/>
            <person name="Venter J.C."/>
        </authorList>
    </citation>
    <scope>NUCLEOTIDE SEQUENCE [LARGE SCALE GENOMIC DNA]</scope>
    <source>
        <strain evidence="1 2">DSM 3645</strain>
    </source>
</reference>
<protein>
    <submittedName>
        <fullName evidence="1">Uncharacterized protein</fullName>
    </submittedName>
</protein>
<evidence type="ECO:0000313" key="2">
    <source>
        <dbReference type="Proteomes" id="UP000004358"/>
    </source>
</evidence>
<organism evidence="1 2">
    <name type="scientific">Blastopirellula marina DSM 3645</name>
    <dbReference type="NCBI Taxonomy" id="314230"/>
    <lineage>
        <taxon>Bacteria</taxon>
        <taxon>Pseudomonadati</taxon>
        <taxon>Planctomycetota</taxon>
        <taxon>Planctomycetia</taxon>
        <taxon>Pirellulales</taxon>
        <taxon>Pirellulaceae</taxon>
        <taxon>Blastopirellula</taxon>
    </lineage>
</organism>
<comment type="caution">
    <text evidence="1">The sequence shown here is derived from an EMBL/GenBank/DDBJ whole genome shotgun (WGS) entry which is preliminary data.</text>
</comment>
<name>A3ZW51_9BACT</name>
<proteinExistence type="predicted"/>